<dbReference type="GO" id="GO:0044010">
    <property type="term" value="P:single-species biofilm formation"/>
    <property type="evidence" value="ECO:0007669"/>
    <property type="project" value="TreeGrafter"/>
</dbReference>
<reference evidence="2 3" key="1">
    <citation type="submission" date="2016-10" db="EMBL/GenBank/DDBJ databases">
        <authorList>
            <person name="de Groot N.N."/>
        </authorList>
    </citation>
    <scope>NUCLEOTIDE SEQUENCE [LARGE SCALE GENOMIC DNA]</scope>
    <source>
        <strain evidence="2 3">DSM 1736</strain>
    </source>
</reference>
<dbReference type="InterPro" id="IPR050834">
    <property type="entry name" value="Glycosyltransf_2"/>
</dbReference>
<protein>
    <submittedName>
        <fullName evidence="2">Rhamnosyltransferase</fullName>
    </submittedName>
</protein>
<organism evidence="2 3">
    <name type="scientific">Dendrosporobacter quercicolus</name>
    <dbReference type="NCBI Taxonomy" id="146817"/>
    <lineage>
        <taxon>Bacteria</taxon>
        <taxon>Bacillati</taxon>
        <taxon>Bacillota</taxon>
        <taxon>Negativicutes</taxon>
        <taxon>Selenomonadales</taxon>
        <taxon>Sporomusaceae</taxon>
        <taxon>Dendrosporobacter</taxon>
    </lineage>
</organism>
<dbReference type="InterPro" id="IPR001173">
    <property type="entry name" value="Glyco_trans_2-like"/>
</dbReference>
<evidence type="ECO:0000259" key="1">
    <source>
        <dbReference type="Pfam" id="PF00535"/>
    </source>
</evidence>
<dbReference type="OrthoDB" id="9790005at2"/>
<accession>A0A1G9WQ86</accession>
<proteinExistence type="predicted"/>
<keyword evidence="3" id="KW-1185">Reference proteome</keyword>
<keyword evidence="2" id="KW-0808">Transferase</keyword>
<dbReference type="SUPFAM" id="SSF53448">
    <property type="entry name" value="Nucleotide-diphospho-sugar transferases"/>
    <property type="match status" value="1"/>
</dbReference>
<evidence type="ECO:0000313" key="3">
    <source>
        <dbReference type="Proteomes" id="UP000214880"/>
    </source>
</evidence>
<evidence type="ECO:0000313" key="2">
    <source>
        <dbReference type="EMBL" id="SDM86567.1"/>
    </source>
</evidence>
<feature type="domain" description="Glycosyltransferase 2-like" evidence="1">
    <location>
        <begin position="6"/>
        <end position="172"/>
    </location>
</feature>
<dbReference type="Pfam" id="PF00535">
    <property type="entry name" value="Glycos_transf_2"/>
    <property type="match status" value="1"/>
</dbReference>
<dbReference type="EMBL" id="FNHB01000008">
    <property type="protein sequence ID" value="SDM86567.1"/>
    <property type="molecule type" value="Genomic_DNA"/>
</dbReference>
<dbReference type="Proteomes" id="UP000214880">
    <property type="component" value="Unassembled WGS sequence"/>
</dbReference>
<dbReference type="PANTHER" id="PTHR43685">
    <property type="entry name" value="GLYCOSYLTRANSFERASE"/>
    <property type="match status" value="1"/>
</dbReference>
<gene>
    <name evidence="2" type="ORF">SAMN04488502_10851</name>
</gene>
<dbReference type="InterPro" id="IPR029044">
    <property type="entry name" value="Nucleotide-diphossugar_trans"/>
</dbReference>
<dbReference type="AlphaFoldDB" id="A0A1G9WQ86"/>
<sequence>MKKTAVIIPTYNGGRIFKDLLTSLKQQRHQPLYVIVIDSSSCDGTDKLAESFGINVITISQADFNHGKTRQKGVEICLQAEILVFLTQDTIFTSNNSLGDIIRCFDNSKIGVAYGRQLPHKNASPLGAHARFFNYPEKNEVKSMDNAKKLGMKAVFISNSFAAYRREALIAIGGFPTHTILGEDMYVAAKMLLAGWKIAYCADSSVYHSHDYNLLQEFRRYFDIGVFHAKESWIRDQFGGAEGEGFKFILSEMKYLLNNNKWKFIPSAFIRTGLKFMGYRLGLGEKKIPISIKRLFSMHSNYWNSNIRSVKSK</sequence>
<dbReference type="STRING" id="146817.SAMN04488502_10851"/>
<dbReference type="Gene3D" id="3.90.550.10">
    <property type="entry name" value="Spore Coat Polysaccharide Biosynthesis Protein SpsA, Chain A"/>
    <property type="match status" value="1"/>
</dbReference>
<name>A0A1G9WQ86_9FIRM</name>
<dbReference type="GO" id="GO:0016740">
    <property type="term" value="F:transferase activity"/>
    <property type="evidence" value="ECO:0007669"/>
    <property type="project" value="UniProtKB-KW"/>
</dbReference>
<dbReference type="PANTHER" id="PTHR43685:SF13">
    <property type="entry name" value="O ANTIGEN BIOSYNTHESIS RHAMNOSYLTRANSFERASE RFBN"/>
    <property type="match status" value="1"/>
</dbReference>
<dbReference type="RefSeq" id="WP_092074272.1">
    <property type="nucleotide sequence ID" value="NZ_FNHB01000008.1"/>
</dbReference>